<proteinExistence type="inferred from homology"/>
<dbReference type="Proteomes" id="UP000838160">
    <property type="component" value="Unassembled WGS sequence"/>
</dbReference>
<gene>
    <name evidence="6" type="primary">yahB_1</name>
    <name evidence="6" type="ORF">VHP8226_03244</name>
</gene>
<dbReference type="InterPro" id="IPR000847">
    <property type="entry name" value="LysR_HTH_N"/>
</dbReference>
<dbReference type="Gene3D" id="3.40.190.290">
    <property type="match status" value="1"/>
</dbReference>
<keyword evidence="3" id="KW-0238">DNA-binding</keyword>
<accession>A0ABM8ZMF6</accession>
<dbReference type="PROSITE" id="PS50931">
    <property type="entry name" value="HTH_LYSR"/>
    <property type="match status" value="1"/>
</dbReference>
<evidence type="ECO:0000256" key="1">
    <source>
        <dbReference type="ARBA" id="ARBA00009437"/>
    </source>
</evidence>
<evidence type="ECO:0000256" key="3">
    <source>
        <dbReference type="ARBA" id="ARBA00023125"/>
    </source>
</evidence>
<evidence type="ECO:0000259" key="5">
    <source>
        <dbReference type="PROSITE" id="PS50931"/>
    </source>
</evidence>
<dbReference type="CDD" id="cd05466">
    <property type="entry name" value="PBP2_LTTR_substrate"/>
    <property type="match status" value="1"/>
</dbReference>
<evidence type="ECO:0000256" key="4">
    <source>
        <dbReference type="ARBA" id="ARBA00023163"/>
    </source>
</evidence>
<evidence type="ECO:0000313" key="6">
    <source>
        <dbReference type="EMBL" id="CAH0529487.1"/>
    </source>
</evidence>
<dbReference type="Pfam" id="PF03466">
    <property type="entry name" value="LysR_substrate"/>
    <property type="match status" value="1"/>
</dbReference>
<sequence>MKLPFESLIAFHSVVINGSFSAAARKLGKSQSTISGGVKFLENELGYGLIERNTSPLCLTDRGKKIFQLSSPIVAKYQELQTVAASLSNNEQVKIRIGIDPFVFNDHVKQVLIEFSEIFPDTELTVITKPSHVLARFINDQRIDMAIANPYHKTELNFNIDELFMVNCQWIGHVDFNREQAANHVRLLLIDGYEDIVDLNGIAQHNIWKLDDASTVIDLCLARKGIAFLPHHLIENHHQKQLLAPINNFTELFGKQVYASLIWPAHCQYGQYHQWIHQRLRH</sequence>
<evidence type="ECO:0000313" key="7">
    <source>
        <dbReference type="Proteomes" id="UP000838160"/>
    </source>
</evidence>
<dbReference type="InterPro" id="IPR036388">
    <property type="entry name" value="WH-like_DNA-bd_sf"/>
</dbReference>
<dbReference type="Gene3D" id="1.10.10.10">
    <property type="entry name" value="Winged helix-like DNA-binding domain superfamily/Winged helix DNA-binding domain"/>
    <property type="match status" value="1"/>
</dbReference>
<dbReference type="PANTHER" id="PTHR30126">
    <property type="entry name" value="HTH-TYPE TRANSCRIPTIONAL REGULATOR"/>
    <property type="match status" value="1"/>
</dbReference>
<keyword evidence="4" id="KW-0804">Transcription</keyword>
<reference evidence="6" key="1">
    <citation type="submission" date="2021-12" db="EMBL/GenBank/DDBJ databases">
        <authorList>
            <person name="Rodrigo-Torres L."/>
            <person name="Arahal R. D."/>
            <person name="Lucena T."/>
        </authorList>
    </citation>
    <scope>NUCLEOTIDE SEQUENCE</scope>
    <source>
        <strain evidence="6">CECT 8226</strain>
    </source>
</reference>
<comment type="caution">
    <text evidence="6">The sequence shown here is derived from an EMBL/GenBank/DDBJ whole genome shotgun (WGS) entry which is preliminary data.</text>
</comment>
<protein>
    <submittedName>
        <fullName evidence="6">HTH-type transcriptional regulator YahB</fullName>
    </submittedName>
</protein>
<dbReference type="InterPro" id="IPR036390">
    <property type="entry name" value="WH_DNA-bd_sf"/>
</dbReference>
<keyword evidence="7" id="KW-1185">Reference proteome</keyword>
<dbReference type="InterPro" id="IPR005119">
    <property type="entry name" value="LysR_subst-bd"/>
</dbReference>
<dbReference type="SUPFAM" id="SSF46785">
    <property type="entry name" value="Winged helix' DNA-binding domain"/>
    <property type="match status" value="1"/>
</dbReference>
<dbReference type="PRINTS" id="PR00039">
    <property type="entry name" value="HTHLYSR"/>
</dbReference>
<name>A0ABM8ZMF6_9VIBR</name>
<organism evidence="6 7">
    <name type="scientific">Vibrio hippocampi</name>
    <dbReference type="NCBI Taxonomy" id="654686"/>
    <lineage>
        <taxon>Bacteria</taxon>
        <taxon>Pseudomonadati</taxon>
        <taxon>Pseudomonadota</taxon>
        <taxon>Gammaproteobacteria</taxon>
        <taxon>Vibrionales</taxon>
        <taxon>Vibrionaceae</taxon>
        <taxon>Vibrio</taxon>
    </lineage>
</organism>
<feature type="domain" description="HTH lysR-type" evidence="5">
    <location>
        <begin position="3"/>
        <end position="60"/>
    </location>
</feature>
<dbReference type="Pfam" id="PF00126">
    <property type="entry name" value="HTH_1"/>
    <property type="match status" value="1"/>
</dbReference>
<evidence type="ECO:0000256" key="2">
    <source>
        <dbReference type="ARBA" id="ARBA00023015"/>
    </source>
</evidence>
<comment type="similarity">
    <text evidence="1">Belongs to the LysR transcriptional regulatory family.</text>
</comment>
<dbReference type="EMBL" id="CAKLCM010000003">
    <property type="protein sequence ID" value="CAH0529487.1"/>
    <property type="molecule type" value="Genomic_DNA"/>
</dbReference>
<dbReference type="SUPFAM" id="SSF53850">
    <property type="entry name" value="Periplasmic binding protein-like II"/>
    <property type="match status" value="1"/>
</dbReference>
<dbReference type="PANTHER" id="PTHR30126:SF40">
    <property type="entry name" value="HTH-TYPE TRANSCRIPTIONAL REGULATOR GLTR"/>
    <property type="match status" value="1"/>
</dbReference>
<dbReference type="RefSeq" id="WP_237486083.1">
    <property type="nucleotide sequence ID" value="NZ_CAKLCM010000003.1"/>
</dbReference>
<keyword evidence="2" id="KW-0805">Transcription regulation</keyword>